<evidence type="ECO:0000256" key="2">
    <source>
        <dbReference type="SAM" id="Phobius"/>
    </source>
</evidence>
<gene>
    <name evidence="3" type="ORF">K444DRAFT_718452</name>
</gene>
<organism evidence="3 4">
    <name type="scientific">Hyaloscypha bicolor E</name>
    <dbReference type="NCBI Taxonomy" id="1095630"/>
    <lineage>
        <taxon>Eukaryota</taxon>
        <taxon>Fungi</taxon>
        <taxon>Dikarya</taxon>
        <taxon>Ascomycota</taxon>
        <taxon>Pezizomycotina</taxon>
        <taxon>Leotiomycetes</taxon>
        <taxon>Helotiales</taxon>
        <taxon>Hyaloscyphaceae</taxon>
        <taxon>Hyaloscypha</taxon>
        <taxon>Hyaloscypha bicolor</taxon>
    </lineage>
</organism>
<sequence>MFSPVLRILFPLSPPFITNPQSDQRSLLRPSQHSTGTKFRRSSQGSTMPDLCYYPCLLGIASPTNSAREWLQKWHDEHDVTFDPDLKFEIAWDGRWINDSNAEELESDLVNRGCNLASSKRIAKDLTAMKGAPKRAHMGEGEIIQEISYVGDEQHTHCVAQWWFRGVSCALAVTVLVFLLIFMELDQAVQQLHDCRREL</sequence>
<dbReference type="AlphaFoldDB" id="A0A2J6TFX3"/>
<evidence type="ECO:0000313" key="4">
    <source>
        <dbReference type="Proteomes" id="UP000235371"/>
    </source>
</evidence>
<dbReference type="GeneID" id="36596503"/>
<dbReference type="Proteomes" id="UP000235371">
    <property type="component" value="Unassembled WGS sequence"/>
</dbReference>
<feature type="region of interest" description="Disordered" evidence="1">
    <location>
        <begin position="21"/>
        <end position="46"/>
    </location>
</feature>
<protein>
    <submittedName>
        <fullName evidence="3">Uncharacterized protein</fullName>
    </submittedName>
</protein>
<keyword evidence="2" id="KW-0812">Transmembrane</keyword>
<dbReference type="RefSeq" id="XP_024738825.1">
    <property type="nucleotide sequence ID" value="XM_024888427.1"/>
</dbReference>
<reference evidence="3 4" key="1">
    <citation type="submission" date="2016-04" db="EMBL/GenBank/DDBJ databases">
        <title>A degradative enzymes factory behind the ericoid mycorrhizal symbiosis.</title>
        <authorList>
            <consortium name="DOE Joint Genome Institute"/>
            <person name="Martino E."/>
            <person name="Morin E."/>
            <person name="Grelet G."/>
            <person name="Kuo A."/>
            <person name="Kohler A."/>
            <person name="Daghino S."/>
            <person name="Barry K."/>
            <person name="Choi C."/>
            <person name="Cichocki N."/>
            <person name="Clum A."/>
            <person name="Copeland A."/>
            <person name="Hainaut M."/>
            <person name="Haridas S."/>
            <person name="Labutti K."/>
            <person name="Lindquist E."/>
            <person name="Lipzen A."/>
            <person name="Khouja H.-R."/>
            <person name="Murat C."/>
            <person name="Ohm R."/>
            <person name="Olson A."/>
            <person name="Spatafora J."/>
            <person name="Veneault-Fourrey C."/>
            <person name="Henrissat B."/>
            <person name="Grigoriev I."/>
            <person name="Martin F."/>
            <person name="Perotto S."/>
        </authorList>
    </citation>
    <scope>NUCLEOTIDE SEQUENCE [LARGE SCALE GENOMIC DNA]</scope>
    <source>
        <strain evidence="3 4">E</strain>
    </source>
</reference>
<dbReference type="OrthoDB" id="10342775at2759"/>
<evidence type="ECO:0000313" key="3">
    <source>
        <dbReference type="EMBL" id="PMD61921.1"/>
    </source>
</evidence>
<keyword evidence="4" id="KW-1185">Reference proteome</keyword>
<dbReference type="InParanoid" id="A0A2J6TFX3"/>
<evidence type="ECO:0000256" key="1">
    <source>
        <dbReference type="SAM" id="MobiDB-lite"/>
    </source>
</evidence>
<name>A0A2J6TFX3_9HELO</name>
<keyword evidence="2" id="KW-1133">Transmembrane helix</keyword>
<dbReference type="EMBL" id="KZ613785">
    <property type="protein sequence ID" value="PMD61921.1"/>
    <property type="molecule type" value="Genomic_DNA"/>
</dbReference>
<keyword evidence="2" id="KW-0472">Membrane</keyword>
<accession>A0A2J6TFX3</accession>
<proteinExistence type="predicted"/>
<feature type="transmembrane region" description="Helical" evidence="2">
    <location>
        <begin position="162"/>
        <end position="182"/>
    </location>
</feature>